<feature type="compositionally biased region" description="Polar residues" evidence="5">
    <location>
        <begin position="1"/>
        <end position="13"/>
    </location>
</feature>
<proteinExistence type="predicted"/>
<evidence type="ECO:0000256" key="1">
    <source>
        <dbReference type="ARBA" id="ARBA00022723"/>
    </source>
</evidence>
<accession>A0A226DUK7</accession>
<evidence type="ECO:0000313" key="8">
    <source>
        <dbReference type="Proteomes" id="UP000198287"/>
    </source>
</evidence>
<keyword evidence="2 4" id="KW-0863">Zinc-finger</keyword>
<keyword evidence="8" id="KW-1185">Reference proteome</keyword>
<dbReference type="PROSITE" id="PS50865">
    <property type="entry name" value="ZF_MYND_2"/>
    <property type="match status" value="1"/>
</dbReference>
<dbReference type="SUPFAM" id="SSF144232">
    <property type="entry name" value="HIT/MYND zinc finger-like"/>
    <property type="match status" value="1"/>
</dbReference>
<feature type="region of interest" description="Disordered" evidence="5">
    <location>
        <begin position="130"/>
        <end position="153"/>
    </location>
</feature>
<feature type="compositionally biased region" description="Basic and acidic residues" evidence="5">
    <location>
        <begin position="135"/>
        <end position="153"/>
    </location>
</feature>
<dbReference type="EMBL" id="LNIX01000010">
    <property type="protein sequence ID" value="OXA49185.1"/>
    <property type="molecule type" value="Genomic_DNA"/>
</dbReference>
<reference evidence="7 8" key="1">
    <citation type="submission" date="2015-12" db="EMBL/GenBank/DDBJ databases">
        <title>The genome of Folsomia candida.</title>
        <authorList>
            <person name="Faddeeva A."/>
            <person name="Derks M.F."/>
            <person name="Anvar Y."/>
            <person name="Smit S."/>
            <person name="Van Straalen N."/>
            <person name="Roelofs D."/>
        </authorList>
    </citation>
    <scope>NUCLEOTIDE SEQUENCE [LARGE SCALE GENOMIC DNA]</scope>
    <source>
        <strain evidence="7 8">VU population</strain>
        <tissue evidence="7">Whole body</tissue>
    </source>
</reference>
<keyword evidence="1" id="KW-0479">Metal-binding</keyword>
<dbReference type="OrthoDB" id="10023235at2759"/>
<organism evidence="7 8">
    <name type="scientific">Folsomia candida</name>
    <name type="common">Springtail</name>
    <dbReference type="NCBI Taxonomy" id="158441"/>
    <lineage>
        <taxon>Eukaryota</taxon>
        <taxon>Metazoa</taxon>
        <taxon>Ecdysozoa</taxon>
        <taxon>Arthropoda</taxon>
        <taxon>Hexapoda</taxon>
        <taxon>Collembola</taxon>
        <taxon>Entomobryomorpha</taxon>
        <taxon>Isotomoidea</taxon>
        <taxon>Isotomidae</taxon>
        <taxon>Proisotominae</taxon>
        <taxon>Folsomia</taxon>
    </lineage>
</organism>
<dbReference type="AlphaFoldDB" id="A0A226DUK7"/>
<feature type="domain" description="MYND-type" evidence="6">
    <location>
        <begin position="57"/>
        <end position="102"/>
    </location>
</feature>
<gene>
    <name evidence="7" type="ORF">Fcan01_15327</name>
</gene>
<keyword evidence="3" id="KW-0862">Zinc</keyword>
<dbReference type="InterPro" id="IPR002893">
    <property type="entry name" value="Znf_MYND"/>
</dbReference>
<evidence type="ECO:0000313" key="7">
    <source>
        <dbReference type="EMBL" id="OXA49185.1"/>
    </source>
</evidence>
<dbReference type="Gene3D" id="6.10.140.2220">
    <property type="match status" value="1"/>
</dbReference>
<evidence type="ECO:0000256" key="3">
    <source>
        <dbReference type="ARBA" id="ARBA00022833"/>
    </source>
</evidence>
<evidence type="ECO:0000259" key="6">
    <source>
        <dbReference type="PROSITE" id="PS50865"/>
    </source>
</evidence>
<evidence type="ECO:0000256" key="2">
    <source>
        <dbReference type="ARBA" id="ARBA00022771"/>
    </source>
</evidence>
<protein>
    <recommendedName>
        <fullName evidence="6">MYND-type domain-containing protein</fullName>
    </recommendedName>
</protein>
<name>A0A226DUK7_FOLCA</name>
<dbReference type="GO" id="GO:0008270">
    <property type="term" value="F:zinc ion binding"/>
    <property type="evidence" value="ECO:0007669"/>
    <property type="project" value="UniProtKB-KW"/>
</dbReference>
<evidence type="ECO:0000256" key="5">
    <source>
        <dbReference type="SAM" id="MobiDB-lite"/>
    </source>
</evidence>
<sequence>MNSTNKPWTMTSKHPSEMDDAAKQKLAEMEAQLTKWNVDPKLANFFSQLKKDSIVACGNCGLNEAELGDSRKLKRCVRCKTIGYCSESCQKADWQSKHRQICCVPTLSNEAQAAHDAAMKNLCDTFTQQLNSGKGQDKEQPTTKNGPKMEDKKSDMKMIPAIQIQDATHPRTEVNPELLRMYRIDNSICKFIVMQTSVCRSYPRWANIGLTPEVKPFKLALGIIVDRRKPNDKIIWILDPTNAHFHEDPAIPWESKIFLDVGMEVMANVGYMIKCECPLQNCTCGDDWRIDFVRCKELPLQDCGYPEIVDIRYPRHAATSLAYHFKQFVNEDTFLEGQKEAGQTYFTTLQEISSPDLHRAERLCGYTVLV</sequence>
<feature type="region of interest" description="Disordered" evidence="5">
    <location>
        <begin position="1"/>
        <end position="20"/>
    </location>
</feature>
<dbReference type="Proteomes" id="UP000198287">
    <property type="component" value="Unassembled WGS sequence"/>
</dbReference>
<comment type="caution">
    <text evidence="7">The sequence shown here is derived from an EMBL/GenBank/DDBJ whole genome shotgun (WGS) entry which is preliminary data.</text>
</comment>
<dbReference type="Pfam" id="PF01753">
    <property type="entry name" value="zf-MYND"/>
    <property type="match status" value="1"/>
</dbReference>
<evidence type="ECO:0000256" key="4">
    <source>
        <dbReference type="PROSITE-ProRule" id="PRU00134"/>
    </source>
</evidence>